<feature type="DNA-binding region" description="OmpR/PhoB-type" evidence="7">
    <location>
        <begin position="126"/>
        <end position="224"/>
    </location>
</feature>
<dbReference type="InterPro" id="IPR036388">
    <property type="entry name" value="WH-like_DNA-bd_sf"/>
</dbReference>
<evidence type="ECO:0000256" key="7">
    <source>
        <dbReference type="PROSITE-ProRule" id="PRU01091"/>
    </source>
</evidence>
<dbReference type="Gene3D" id="6.10.250.690">
    <property type="match status" value="1"/>
</dbReference>
<evidence type="ECO:0000259" key="8">
    <source>
        <dbReference type="PROSITE" id="PS50110"/>
    </source>
</evidence>
<dbReference type="Pfam" id="PF00072">
    <property type="entry name" value="Response_reg"/>
    <property type="match status" value="1"/>
</dbReference>
<evidence type="ECO:0000256" key="1">
    <source>
        <dbReference type="ARBA" id="ARBA00018672"/>
    </source>
</evidence>
<sequence length="226" mass="25910">MILIVEDDRMLMMGLQVALKTKGSQVLQAGSVREALSVYDQQAGSIDFVLLDMRLPDGTGMEVCRHIRRRSSVPIIFLTACDDEKNAVEALGSGGDDYMTKPFHLRELLARMDAIRRRSAPHGEKKTIFRIGENVIDIRKGRVERQGREILLSAVEYRLLLVFLQNRGQLLRRNQILSFLWDDGGEFVNDNTLTVYIRRLRQKLDDEDGQQIETVRGMGYRLREDS</sequence>
<dbReference type="GO" id="GO:0005829">
    <property type="term" value="C:cytosol"/>
    <property type="evidence" value="ECO:0007669"/>
    <property type="project" value="TreeGrafter"/>
</dbReference>
<dbReference type="CDD" id="cd00383">
    <property type="entry name" value="trans_reg_C"/>
    <property type="match status" value="1"/>
</dbReference>
<dbReference type="InterPro" id="IPR011006">
    <property type="entry name" value="CheY-like_superfamily"/>
</dbReference>
<feature type="domain" description="Response regulatory" evidence="8">
    <location>
        <begin position="1"/>
        <end position="116"/>
    </location>
</feature>
<dbReference type="SUPFAM" id="SSF52172">
    <property type="entry name" value="CheY-like"/>
    <property type="match status" value="1"/>
</dbReference>
<dbReference type="InterPro" id="IPR001867">
    <property type="entry name" value="OmpR/PhoB-type_DNA-bd"/>
</dbReference>
<dbReference type="SMART" id="SM00448">
    <property type="entry name" value="REC"/>
    <property type="match status" value="1"/>
</dbReference>
<dbReference type="Proteomes" id="UP000481852">
    <property type="component" value="Unassembled WGS sequence"/>
</dbReference>
<dbReference type="RefSeq" id="WP_154522147.1">
    <property type="nucleotide sequence ID" value="NZ_VULZ01000001.1"/>
</dbReference>
<evidence type="ECO:0000259" key="9">
    <source>
        <dbReference type="PROSITE" id="PS51755"/>
    </source>
</evidence>
<evidence type="ECO:0000256" key="3">
    <source>
        <dbReference type="ARBA" id="ARBA00023125"/>
    </source>
</evidence>
<dbReference type="GO" id="GO:0000156">
    <property type="term" value="F:phosphorelay response regulator activity"/>
    <property type="evidence" value="ECO:0007669"/>
    <property type="project" value="TreeGrafter"/>
</dbReference>
<proteinExistence type="predicted"/>
<organism evidence="10 11">
    <name type="scientific">Porcincola intestinalis</name>
    <dbReference type="NCBI Taxonomy" id="2606632"/>
    <lineage>
        <taxon>Bacteria</taxon>
        <taxon>Bacillati</taxon>
        <taxon>Bacillota</taxon>
        <taxon>Clostridia</taxon>
        <taxon>Lachnospirales</taxon>
        <taxon>Lachnospiraceae</taxon>
        <taxon>Porcincola</taxon>
    </lineage>
</organism>
<evidence type="ECO:0000256" key="6">
    <source>
        <dbReference type="PROSITE-ProRule" id="PRU00169"/>
    </source>
</evidence>
<evidence type="ECO:0000256" key="2">
    <source>
        <dbReference type="ARBA" id="ARBA00023015"/>
    </source>
</evidence>
<dbReference type="AlphaFoldDB" id="A0A6L5X294"/>
<accession>A0A6L5X294</accession>
<dbReference type="GO" id="GO:0006355">
    <property type="term" value="P:regulation of DNA-templated transcription"/>
    <property type="evidence" value="ECO:0007669"/>
    <property type="project" value="InterPro"/>
</dbReference>
<evidence type="ECO:0000256" key="5">
    <source>
        <dbReference type="ARBA" id="ARBA00024867"/>
    </source>
</evidence>
<feature type="modified residue" description="4-aspartylphosphate" evidence="6">
    <location>
        <position position="52"/>
    </location>
</feature>
<gene>
    <name evidence="10" type="ORF">FYJ35_01565</name>
</gene>
<keyword evidence="2" id="KW-0805">Transcription regulation</keyword>
<dbReference type="InterPro" id="IPR039420">
    <property type="entry name" value="WalR-like"/>
</dbReference>
<dbReference type="InterPro" id="IPR001789">
    <property type="entry name" value="Sig_transdc_resp-reg_receiver"/>
</dbReference>
<protein>
    <recommendedName>
        <fullName evidence="1">Stage 0 sporulation protein A homolog</fullName>
    </recommendedName>
</protein>
<dbReference type="PROSITE" id="PS50110">
    <property type="entry name" value="RESPONSE_REGULATORY"/>
    <property type="match status" value="1"/>
</dbReference>
<comment type="caution">
    <text evidence="10">The sequence shown here is derived from an EMBL/GenBank/DDBJ whole genome shotgun (WGS) entry which is preliminary data.</text>
</comment>
<keyword evidence="11" id="KW-1185">Reference proteome</keyword>
<comment type="function">
    <text evidence="5">May play the central regulatory role in sporulation. It may be an element of the effector pathway responsible for the activation of sporulation genes in response to nutritional stress. Spo0A may act in concert with spo0H (a sigma factor) to control the expression of some genes that are critical to the sporulation process.</text>
</comment>
<dbReference type="Gene3D" id="1.10.10.10">
    <property type="entry name" value="Winged helix-like DNA-binding domain superfamily/Winged helix DNA-binding domain"/>
    <property type="match status" value="1"/>
</dbReference>
<evidence type="ECO:0000313" key="11">
    <source>
        <dbReference type="Proteomes" id="UP000481852"/>
    </source>
</evidence>
<dbReference type="PANTHER" id="PTHR48111">
    <property type="entry name" value="REGULATOR OF RPOS"/>
    <property type="match status" value="1"/>
</dbReference>
<keyword evidence="4" id="KW-0804">Transcription</keyword>
<evidence type="ECO:0000313" key="10">
    <source>
        <dbReference type="EMBL" id="MSS13745.1"/>
    </source>
</evidence>
<name>A0A6L5X294_9FIRM</name>
<dbReference type="PROSITE" id="PS51755">
    <property type="entry name" value="OMPR_PHOB"/>
    <property type="match status" value="1"/>
</dbReference>
<reference evidence="10 11" key="1">
    <citation type="submission" date="2019-08" db="EMBL/GenBank/DDBJ databases">
        <title>In-depth cultivation of the pig gut microbiome towards novel bacterial diversity and tailored functional studies.</title>
        <authorList>
            <person name="Wylensek D."/>
            <person name="Hitch T.C.A."/>
            <person name="Clavel T."/>
        </authorList>
    </citation>
    <scope>NUCLEOTIDE SEQUENCE [LARGE SCALE GENOMIC DNA]</scope>
    <source>
        <strain evidence="10 11">Oil+RF-744-WCA-WT-11</strain>
    </source>
</reference>
<dbReference type="PANTHER" id="PTHR48111:SF73">
    <property type="entry name" value="ALKALINE PHOSPHATASE SYNTHESIS TRANSCRIPTIONAL REGULATORY PROTEIN PHOP"/>
    <property type="match status" value="1"/>
</dbReference>
<dbReference type="Gene3D" id="3.40.50.2300">
    <property type="match status" value="1"/>
</dbReference>
<dbReference type="EMBL" id="VULZ01000001">
    <property type="protein sequence ID" value="MSS13745.1"/>
    <property type="molecule type" value="Genomic_DNA"/>
</dbReference>
<dbReference type="GO" id="GO:0032993">
    <property type="term" value="C:protein-DNA complex"/>
    <property type="evidence" value="ECO:0007669"/>
    <property type="project" value="TreeGrafter"/>
</dbReference>
<keyword evidence="6" id="KW-0597">Phosphoprotein</keyword>
<dbReference type="Pfam" id="PF00486">
    <property type="entry name" value="Trans_reg_C"/>
    <property type="match status" value="1"/>
</dbReference>
<dbReference type="SMART" id="SM00862">
    <property type="entry name" value="Trans_reg_C"/>
    <property type="match status" value="1"/>
</dbReference>
<evidence type="ECO:0000256" key="4">
    <source>
        <dbReference type="ARBA" id="ARBA00023163"/>
    </source>
</evidence>
<feature type="domain" description="OmpR/PhoB-type" evidence="9">
    <location>
        <begin position="126"/>
        <end position="224"/>
    </location>
</feature>
<keyword evidence="3 7" id="KW-0238">DNA-binding</keyword>
<dbReference type="GO" id="GO:0000976">
    <property type="term" value="F:transcription cis-regulatory region binding"/>
    <property type="evidence" value="ECO:0007669"/>
    <property type="project" value="TreeGrafter"/>
</dbReference>